<dbReference type="Proteomes" id="UP001595833">
    <property type="component" value="Unassembled WGS sequence"/>
</dbReference>
<comment type="caution">
    <text evidence="1">The sequence shown here is derived from an EMBL/GenBank/DDBJ whole genome shotgun (WGS) entry which is preliminary data.</text>
</comment>
<protein>
    <recommendedName>
        <fullName evidence="3">Resolvase-like protein</fullName>
    </recommendedName>
</protein>
<keyword evidence="2" id="KW-1185">Reference proteome</keyword>
<proteinExistence type="predicted"/>
<evidence type="ECO:0000313" key="2">
    <source>
        <dbReference type="Proteomes" id="UP001595833"/>
    </source>
</evidence>
<dbReference type="RefSeq" id="WP_344039900.1">
    <property type="nucleotide sequence ID" value="NZ_BAAAKE010000019.1"/>
</dbReference>
<sequence>MICTETLHPCPGEGQLVLGYVRALPGRSTAVSRDRARLEQWTAGRELALGEVFFDVTSSSPLERYGFRRLQGVVRRLRPVGVVVPSARHVADDHDDLARALGYFRAEGSLLLVLDSP</sequence>
<gene>
    <name evidence="1" type="ORF">ACFPFM_35090</name>
</gene>
<evidence type="ECO:0008006" key="3">
    <source>
        <dbReference type="Google" id="ProtNLM"/>
    </source>
</evidence>
<reference evidence="2" key="1">
    <citation type="journal article" date="2019" name="Int. J. Syst. Evol. Microbiol.">
        <title>The Global Catalogue of Microorganisms (GCM) 10K type strain sequencing project: providing services to taxonomists for standard genome sequencing and annotation.</title>
        <authorList>
            <consortium name="The Broad Institute Genomics Platform"/>
            <consortium name="The Broad Institute Genome Sequencing Center for Infectious Disease"/>
            <person name="Wu L."/>
            <person name="Ma J."/>
        </authorList>
    </citation>
    <scope>NUCLEOTIDE SEQUENCE [LARGE SCALE GENOMIC DNA]</scope>
    <source>
        <strain evidence="2">KCTC 12848</strain>
    </source>
</reference>
<evidence type="ECO:0000313" key="1">
    <source>
        <dbReference type="EMBL" id="MFC5058969.1"/>
    </source>
</evidence>
<name>A0ABV9Y9B0_9PSEU</name>
<accession>A0ABV9Y9B0</accession>
<organism evidence="1 2">
    <name type="scientific">Saccharothrix xinjiangensis</name>
    <dbReference type="NCBI Taxonomy" id="204798"/>
    <lineage>
        <taxon>Bacteria</taxon>
        <taxon>Bacillati</taxon>
        <taxon>Actinomycetota</taxon>
        <taxon>Actinomycetes</taxon>
        <taxon>Pseudonocardiales</taxon>
        <taxon>Pseudonocardiaceae</taxon>
        <taxon>Saccharothrix</taxon>
    </lineage>
</organism>
<dbReference type="EMBL" id="JBHSJB010000035">
    <property type="protein sequence ID" value="MFC5058969.1"/>
    <property type="molecule type" value="Genomic_DNA"/>
</dbReference>